<dbReference type="AlphaFoldDB" id="A0A834NVP0"/>
<feature type="compositionally biased region" description="Low complexity" evidence="1">
    <location>
        <begin position="58"/>
        <end position="67"/>
    </location>
</feature>
<accession>A0A834NVP0</accession>
<evidence type="ECO:0000313" key="3">
    <source>
        <dbReference type="Proteomes" id="UP000617340"/>
    </source>
</evidence>
<comment type="caution">
    <text evidence="2">The sequence shown here is derived from an EMBL/GenBank/DDBJ whole genome shotgun (WGS) entry which is preliminary data.</text>
</comment>
<keyword evidence="3" id="KW-1185">Reference proteome</keyword>
<protein>
    <submittedName>
        <fullName evidence="2">Uncharacterized protein</fullName>
    </submittedName>
</protein>
<proteinExistence type="predicted"/>
<dbReference type="EMBL" id="JACSDZ010000001">
    <property type="protein sequence ID" value="KAF7418883.1"/>
    <property type="molecule type" value="Genomic_DNA"/>
</dbReference>
<dbReference type="Proteomes" id="UP000617340">
    <property type="component" value="Unassembled WGS sequence"/>
</dbReference>
<organism evidence="2 3">
    <name type="scientific">Vespula germanica</name>
    <name type="common">German yellow jacket</name>
    <name type="synonym">Paravespula germanica</name>
    <dbReference type="NCBI Taxonomy" id="30212"/>
    <lineage>
        <taxon>Eukaryota</taxon>
        <taxon>Metazoa</taxon>
        <taxon>Ecdysozoa</taxon>
        <taxon>Arthropoda</taxon>
        <taxon>Hexapoda</taxon>
        <taxon>Insecta</taxon>
        <taxon>Pterygota</taxon>
        <taxon>Neoptera</taxon>
        <taxon>Endopterygota</taxon>
        <taxon>Hymenoptera</taxon>
        <taxon>Apocrita</taxon>
        <taxon>Aculeata</taxon>
        <taxon>Vespoidea</taxon>
        <taxon>Vespidae</taxon>
        <taxon>Vespinae</taxon>
        <taxon>Vespula</taxon>
    </lineage>
</organism>
<sequence>MRVLKKGRKPARQIRYSRAEAERKILEKKVEEVEEEVEKEEEEEEEEEEVEDIEEEGGSSSSEGGVVYTEPCSPYFPDAQRVRMNRLRRTAEQMGTLSRFCGFVQTVLPPTLYIHLFPFPLYSFLNNLDTSPFLPESSL</sequence>
<name>A0A834NVP0_VESGE</name>
<feature type="region of interest" description="Disordered" evidence="1">
    <location>
        <begin position="27"/>
        <end position="76"/>
    </location>
</feature>
<gene>
    <name evidence="2" type="ORF">HZH68_001536</name>
</gene>
<feature type="compositionally biased region" description="Acidic residues" evidence="1">
    <location>
        <begin position="32"/>
        <end position="57"/>
    </location>
</feature>
<evidence type="ECO:0000313" key="2">
    <source>
        <dbReference type="EMBL" id="KAF7418883.1"/>
    </source>
</evidence>
<evidence type="ECO:0000256" key="1">
    <source>
        <dbReference type="SAM" id="MobiDB-lite"/>
    </source>
</evidence>
<reference evidence="2" key="1">
    <citation type="journal article" date="2020" name="G3 (Bethesda)">
        <title>High-Quality Assemblies for Three Invasive Social Wasps from the &lt;i&gt;Vespula&lt;/i&gt; Genus.</title>
        <authorList>
            <person name="Harrop T.W.R."/>
            <person name="Guhlin J."/>
            <person name="McLaughlin G.M."/>
            <person name="Permina E."/>
            <person name="Stockwell P."/>
            <person name="Gilligan J."/>
            <person name="Le Lec M.F."/>
            <person name="Gruber M.A.M."/>
            <person name="Quinn O."/>
            <person name="Lovegrove M."/>
            <person name="Duncan E.J."/>
            <person name="Remnant E.J."/>
            <person name="Van Eeckhoven J."/>
            <person name="Graham B."/>
            <person name="Knapp R.A."/>
            <person name="Langford K.W."/>
            <person name="Kronenberg Z."/>
            <person name="Press M.O."/>
            <person name="Eacker S.M."/>
            <person name="Wilson-Rankin E.E."/>
            <person name="Purcell J."/>
            <person name="Lester P.J."/>
            <person name="Dearden P.K."/>
        </authorList>
    </citation>
    <scope>NUCLEOTIDE SEQUENCE</scope>
    <source>
        <strain evidence="2">Linc-1</strain>
    </source>
</reference>